<dbReference type="InterPro" id="IPR025334">
    <property type="entry name" value="DUF4240"/>
</dbReference>
<reference evidence="2" key="1">
    <citation type="submission" date="2024-07" db="EMBL/GenBank/DDBJ databases">
        <authorList>
            <person name="Yu S.T."/>
        </authorList>
    </citation>
    <scope>NUCLEOTIDE SEQUENCE</scope>
    <source>
        <strain evidence="2">R17</strain>
    </source>
</reference>
<gene>
    <name evidence="2" type="ORF">AB5J48_30165</name>
</gene>
<dbReference type="AlphaFoldDB" id="A0AB39NWB4"/>
<accession>A0AB39NWB4</accession>
<evidence type="ECO:0000313" key="2">
    <source>
        <dbReference type="EMBL" id="XDQ22136.1"/>
    </source>
</evidence>
<dbReference type="Pfam" id="PF14024">
    <property type="entry name" value="DUF4240"/>
    <property type="match status" value="1"/>
</dbReference>
<organism evidence="2">
    <name type="scientific">Streptomyces sp. R17</name>
    <dbReference type="NCBI Taxonomy" id="3238626"/>
    <lineage>
        <taxon>Bacteria</taxon>
        <taxon>Bacillati</taxon>
        <taxon>Actinomycetota</taxon>
        <taxon>Actinomycetes</taxon>
        <taxon>Kitasatosporales</taxon>
        <taxon>Streptomycetaceae</taxon>
        <taxon>Streptomyces</taxon>
    </lineage>
</organism>
<dbReference type="RefSeq" id="WP_369153219.1">
    <property type="nucleotide sequence ID" value="NZ_CP163433.1"/>
</dbReference>
<dbReference type="EMBL" id="CP163433">
    <property type="protein sequence ID" value="XDQ22136.1"/>
    <property type="molecule type" value="Genomic_DNA"/>
</dbReference>
<feature type="domain" description="DUF4240" evidence="1">
    <location>
        <begin position="1"/>
        <end position="130"/>
    </location>
</feature>
<name>A0AB39NWB4_9ACTN</name>
<evidence type="ECO:0000259" key="1">
    <source>
        <dbReference type="Pfam" id="PF14024"/>
    </source>
</evidence>
<proteinExistence type="predicted"/>
<protein>
    <submittedName>
        <fullName evidence="2">DUF4240 domain-containing protein</fullName>
    </submittedName>
</protein>
<sequence length="178" mass="19787">MKRQQFWHLIETARAQAPNPDDADDVARRATSQLATRSAGEIVAAQQALWDLMADSYTSPLWAAAYLINGGCSDDGFDYFRGWLIAQGREVFERVVADPDALAELPVVRTAAAGGLDLECEGTLSIVWNAHIKATGRELPAGAFSIRYPRLDPRWNFDFDDHGEMTYRLPHLAALHLM</sequence>